<dbReference type="Pfam" id="PF10613">
    <property type="entry name" value="Lig_chan-Glu_bd"/>
    <property type="match status" value="3"/>
</dbReference>
<evidence type="ECO:0000256" key="8">
    <source>
        <dbReference type="ARBA" id="ARBA00023136"/>
    </source>
</evidence>
<dbReference type="SMART" id="SM00918">
    <property type="entry name" value="Lig_chan-Glu_bd"/>
    <property type="match status" value="3"/>
</dbReference>
<comment type="similarity">
    <text evidence="2">Belongs to the glutamate-gated ion channel (TC 1.A.10.1) family.</text>
</comment>
<keyword evidence="3" id="KW-0813">Transport</keyword>
<sequence>MKLDFQNKLFRIGYRNVLPFTNIDPSLEIFAGIEGKLIQIIADHFNFTIEFIESHYEGRLKEINGNWTGLIGQIQEGRFDMGIGAISINYNRIFAVNFLEPHYIDSFTFITNPAAKHIGFDVLMRPFRHEVWFVFFFMLIIASLFQQFEKYMTSITNIVRGQKSSTSKHNIFWINLCLLFRQPYSKLVQINLSLKIFAIIWAISALILTNSYAGCLCSIMALPSEQVIDSVEKLAMECRLKHISTIGINTDYYTSMKNSSNPTLQNIGQDMKFVSDRHKGIQMVLSYASRNHNYAFPGSHEQFLFTKIMIGWNQLYLPPPTASFFPLFYAIPVPKTFIYRDEFNQIIKHANEAGFPQCWRLLEILKVFRNRRKNALEKVKIQSSSSSSANINIKYLRFSMLHMEIIFELYQITWTIAMITLISELFIHYRLMSSHTADGIEGKLLSTLAEYFNFTTSFIDCIDDFGALKSNGNWTGLIGKIFYKEADLGFGGIAISHEELRDVQFFHYHWIDQFGFATKNFINPIDPDILLKPYDRTVWICLLISLIIVYLLSLLQSYFNSKELSNGSLFWLQICALFHQSYDSLSKLSLSFKICGIIWIFAMMIFTNLYSGNLCSILATPSTHPFSTIEKLVQACHSGLIIPLGLDTPFYDNLIVSKYLKIVSRKEEAIQMIISPEFHNAKHYAFIYSRERLRTARAIHGSNILYIPPRTESTFFPMILAMPVRTDFPYRKNFDRIISQSFDSGLIKQWSNLQTFAISLRHRGDNHNDIIEDANEIIGIYSYYIYYDLPFFSFNPTNPNESHGMDGKLFKTLSNHFNFTVQYVACQSFGIQNILGNWSGIVGKIIEEEIDFGVGGVVMNHERTLVIPFLDTYWMDRLSFAIRKQQPHLDFDILLRPFELDVWLCLLATFLLFFIFDNLMNRLFPPKSSLPTGHQIDSLDNLCWIDFCLLCRQPYPWLARLRLSTKICTIIFIFSISVLSNNYGGGLCSLLAIPASVSIDNIDKLADACRSNRIIPLSLDAGYFQKMKDTNIYSFREISQTIQSAKNREEAIMKILNNSGNEQQQYAFLYPRERLRFSQLRAGKDLLYVSPDTEDASFFPLHISIPSRPTFKYRKEFSQIIRQMQFAGLLKRWRNLEIIRITLKKTHQNSLETMSDLEPESDSLTENKIKVIKKFNLQNLQSIFYVYFIWMSIAVISLIMEISVHKFLSNKQQPKSI</sequence>
<feature type="transmembrane region" description="Helical" evidence="13">
    <location>
        <begin position="590"/>
        <end position="610"/>
    </location>
</feature>
<dbReference type="SUPFAM" id="SSF53850">
    <property type="entry name" value="Periplasmic binding protein-like II"/>
    <property type="match status" value="3"/>
</dbReference>
<evidence type="ECO:0000256" key="9">
    <source>
        <dbReference type="ARBA" id="ARBA00023170"/>
    </source>
</evidence>
<keyword evidence="10" id="KW-0325">Glycoprotein</keyword>
<keyword evidence="12" id="KW-0407">Ion channel</keyword>
<keyword evidence="6 13" id="KW-1133">Transmembrane helix</keyword>
<dbReference type="InterPro" id="IPR052192">
    <property type="entry name" value="Insect_Ionotropic_Sensory_Rcpt"/>
</dbReference>
<evidence type="ECO:0000256" key="4">
    <source>
        <dbReference type="ARBA" id="ARBA00022475"/>
    </source>
</evidence>
<accession>A0ABQ8JW25</accession>
<feature type="transmembrane region" description="Helical" evidence="13">
    <location>
        <begin position="538"/>
        <end position="559"/>
    </location>
</feature>
<proteinExistence type="inferred from homology"/>
<evidence type="ECO:0000256" key="7">
    <source>
        <dbReference type="ARBA" id="ARBA00023065"/>
    </source>
</evidence>
<evidence type="ECO:0000256" key="2">
    <source>
        <dbReference type="ARBA" id="ARBA00008685"/>
    </source>
</evidence>
<feature type="domain" description="Ionotropic glutamate receptor L-glutamate and glycine-binding" evidence="14">
    <location>
        <begin position="790"/>
        <end position="847"/>
    </location>
</feature>
<reference evidence="15 16" key="2">
    <citation type="journal article" date="2022" name="Mol. Biol. Evol.">
        <title>Comparative Genomics Reveals Insights into the Divergent Evolution of Astigmatic Mites and Household Pest Adaptations.</title>
        <authorList>
            <person name="Xiong Q."/>
            <person name="Wan A.T."/>
            <person name="Liu X."/>
            <person name="Fung C.S."/>
            <person name="Xiao X."/>
            <person name="Malainual N."/>
            <person name="Hou J."/>
            <person name="Wang L."/>
            <person name="Wang M."/>
            <person name="Yang K.Y."/>
            <person name="Cui Y."/>
            <person name="Leung E.L."/>
            <person name="Nong W."/>
            <person name="Shin S.K."/>
            <person name="Au S.W."/>
            <person name="Jeong K.Y."/>
            <person name="Chew F.T."/>
            <person name="Hui J.H."/>
            <person name="Leung T.F."/>
            <person name="Tungtrongchitr A."/>
            <person name="Zhong N."/>
            <person name="Liu Z."/>
            <person name="Tsui S.K."/>
        </authorList>
    </citation>
    <scope>NUCLEOTIDE SEQUENCE [LARGE SCALE GENOMIC DNA]</scope>
    <source>
        <strain evidence="15">Derp</strain>
    </source>
</reference>
<keyword evidence="16" id="KW-1185">Reference proteome</keyword>
<dbReference type="Gene3D" id="3.40.190.10">
    <property type="entry name" value="Periplasmic binding protein-like II"/>
    <property type="match status" value="3"/>
</dbReference>
<evidence type="ECO:0000256" key="6">
    <source>
        <dbReference type="ARBA" id="ARBA00022989"/>
    </source>
</evidence>
<evidence type="ECO:0000256" key="3">
    <source>
        <dbReference type="ARBA" id="ARBA00022448"/>
    </source>
</evidence>
<evidence type="ECO:0000256" key="13">
    <source>
        <dbReference type="SAM" id="Phobius"/>
    </source>
</evidence>
<evidence type="ECO:0000256" key="11">
    <source>
        <dbReference type="ARBA" id="ARBA00023286"/>
    </source>
</evidence>
<name>A0ABQ8JW25_DERPT</name>
<dbReference type="Pfam" id="PF00060">
    <property type="entry name" value="Lig_chan"/>
    <property type="match status" value="2"/>
</dbReference>
<keyword evidence="11" id="KW-1071">Ligand-gated ion channel</keyword>
<feature type="transmembrane region" description="Helical" evidence="13">
    <location>
        <begin position="409"/>
        <end position="427"/>
    </location>
</feature>
<feature type="transmembrane region" description="Helical" evidence="13">
    <location>
        <begin position="1184"/>
        <end position="1204"/>
    </location>
</feature>
<dbReference type="Gene3D" id="1.10.287.70">
    <property type="match status" value="3"/>
</dbReference>
<evidence type="ECO:0000313" key="15">
    <source>
        <dbReference type="EMBL" id="KAH9426782.1"/>
    </source>
</evidence>
<reference evidence="15 16" key="1">
    <citation type="journal article" date="2018" name="J. Allergy Clin. Immunol.">
        <title>High-quality assembly of Dermatophagoides pteronyssinus genome and transcriptome reveals a wide range of novel allergens.</title>
        <authorList>
            <person name="Liu X.Y."/>
            <person name="Yang K.Y."/>
            <person name="Wang M.Q."/>
            <person name="Kwok J.S."/>
            <person name="Zeng X."/>
            <person name="Yang Z."/>
            <person name="Xiao X.J."/>
            <person name="Lau C.P."/>
            <person name="Li Y."/>
            <person name="Huang Z.M."/>
            <person name="Ba J.G."/>
            <person name="Yim A.K."/>
            <person name="Ouyang C.Y."/>
            <person name="Ngai S.M."/>
            <person name="Chan T.F."/>
            <person name="Leung E.L."/>
            <person name="Liu L."/>
            <person name="Liu Z.G."/>
            <person name="Tsui S.K."/>
        </authorList>
    </citation>
    <scope>NUCLEOTIDE SEQUENCE [LARGE SCALE GENOMIC DNA]</scope>
    <source>
        <strain evidence="15">Derp</strain>
    </source>
</reference>
<protein>
    <recommendedName>
        <fullName evidence="14">Ionotropic glutamate receptor L-glutamate and glycine-binding domain-containing protein</fullName>
    </recommendedName>
</protein>
<gene>
    <name evidence="15" type="ORF">DERP_002882</name>
</gene>
<evidence type="ECO:0000256" key="5">
    <source>
        <dbReference type="ARBA" id="ARBA00022692"/>
    </source>
</evidence>
<comment type="subcellular location">
    <subcellularLocation>
        <location evidence="1">Cell membrane</location>
        <topology evidence="1">Multi-pass membrane protein</topology>
    </subcellularLocation>
</comment>
<dbReference type="PANTHER" id="PTHR42643:SF24">
    <property type="entry name" value="IONOTROPIC RECEPTOR 60A"/>
    <property type="match status" value="1"/>
</dbReference>
<dbReference type="InterPro" id="IPR001320">
    <property type="entry name" value="Iontro_rcpt_C"/>
</dbReference>
<evidence type="ECO:0000259" key="14">
    <source>
        <dbReference type="SMART" id="SM00918"/>
    </source>
</evidence>
<organism evidence="15 16">
    <name type="scientific">Dermatophagoides pteronyssinus</name>
    <name type="common">European house dust mite</name>
    <dbReference type="NCBI Taxonomy" id="6956"/>
    <lineage>
        <taxon>Eukaryota</taxon>
        <taxon>Metazoa</taxon>
        <taxon>Ecdysozoa</taxon>
        <taxon>Arthropoda</taxon>
        <taxon>Chelicerata</taxon>
        <taxon>Arachnida</taxon>
        <taxon>Acari</taxon>
        <taxon>Acariformes</taxon>
        <taxon>Sarcoptiformes</taxon>
        <taxon>Astigmata</taxon>
        <taxon>Psoroptidia</taxon>
        <taxon>Analgoidea</taxon>
        <taxon>Pyroglyphidae</taxon>
        <taxon>Dermatophagoidinae</taxon>
        <taxon>Dermatophagoides</taxon>
    </lineage>
</organism>
<comment type="caution">
    <text evidence="15">The sequence shown here is derived from an EMBL/GenBank/DDBJ whole genome shotgun (WGS) entry which is preliminary data.</text>
</comment>
<keyword evidence="9" id="KW-0675">Receptor</keyword>
<evidence type="ECO:0000256" key="12">
    <source>
        <dbReference type="ARBA" id="ARBA00023303"/>
    </source>
</evidence>
<keyword evidence="5 13" id="KW-0812">Transmembrane</keyword>
<dbReference type="PANTHER" id="PTHR42643">
    <property type="entry name" value="IONOTROPIC RECEPTOR 20A-RELATED"/>
    <property type="match status" value="1"/>
</dbReference>
<feature type="domain" description="Ionotropic glutamate receptor L-glutamate and glycine-binding" evidence="14">
    <location>
        <begin position="19"/>
        <end position="76"/>
    </location>
</feature>
<dbReference type="InterPro" id="IPR019594">
    <property type="entry name" value="Glu/Gly-bd"/>
</dbReference>
<keyword evidence="8 13" id="KW-0472">Membrane</keyword>
<feature type="domain" description="Ionotropic glutamate receptor L-glutamate and glycine-binding" evidence="14">
    <location>
        <begin position="425"/>
        <end position="483"/>
    </location>
</feature>
<feature type="transmembrane region" description="Helical" evidence="13">
    <location>
        <begin position="196"/>
        <end position="222"/>
    </location>
</feature>
<feature type="transmembrane region" description="Helical" evidence="13">
    <location>
        <begin position="893"/>
        <end position="916"/>
    </location>
</feature>
<evidence type="ECO:0000256" key="1">
    <source>
        <dbReference type="ARBA" id="ARBA00004651"/>
    </source>
</evidence>
<dbReference type="EMBL" id="NJHN03000008">
    <property type="protein sequence ID" value="KAH9426782.1"/>
    <property type="molecule type" value="Genomic_DNA"/>
</dbReference>
<keyword evidence="4" id="KW-1003">Cell membrane</keyword>
<evidence type="ECO:0000256" key="10">
    <source>
        <dbReference type="ARBA" id="ARBA00023180"/>
    </source>
</evidence>
<keyword evidence="7" id="KW-0406">Ion transport</keyword>
<feature type="transmembrane region" description="Helical" evidence="13">
    <location>
        <begin position="131"/>
        <end position="148"/>
    </location>
</feature>
<dbReference type="Proteomes" id="UP000887458">
    <property type="component" value="Unassembled WGS sequence"/>
</dbReference>
<evidence type="ECO:0000313" key="16">
    <source>
        <dbReference type="Proteomes" id="UP000887458"/>
    </source>
</evidence>